<evidence type="ECO:0000256" key="1">
    <source>
        <dbReference type="ARBA" id="ARBA00034736"/>
    </source>
</evidence>
<name>A0A8H5FCF7_9AGAR</name>
<keyword evidence="4" id="KW-1185">Reference proteome</keyword>
<evidence type="ECO:0000313" key="3">
    <source>
        <dbReference type="EMBL" id="KAF5331706.1"/>
    </source>
</evidence>
<reference evidence="3 4" key="1">
    <citation type="journal article" date="2020" name="ISME J.">
        <title>Uncovering the hidden diversity of litter-decomposition mechanisms in mushroom-forming fungi.</title>
        <authorList>
            <person name="Floudas D."/>
            <person name="Bentzer J."/>
            <person name="Ahren D."/>
            <person name="Johansson T."/>
            <person name="Persson P."/>
            <person name="Tunlid A."/>
        </authorList>
    </citation>
    <scope>NUCLEOTIDE SEQUENCE [LARGE SCALE GENOMIC DNA]</scope>
    <source>
        <strain evidence="3 4">CBS 175.51</strain>
    </source>
</reference>
<feature type="region of interest" description="Disordered" evidence="2">
    <location>
        <begin position="154"/>
        <end position="178"/>
    </location>
</feature>
<evidence type="ECO:0000313" key="4">
    <source>
        <dbReference type="Proteomes" id="UP000541558"/>
    </source>
</evidence>
<dbReference type="Proteomes" id="UP000541558">
    <property type="component" value="Unassembled WGS sequence"/>
</dbReference>
<proteinExistence type="inferred from homology"/>
<comment type="caution">
    <text evidence="3">The sequence shown here is derived from an EMBL/GenBank/DDBJ whole genome shotgun (WGS) entry which is preliminary data.</text>
</comment>
<sequence>MPRPMATSSHHHLLPELLESLDLPQEFKKYENATPQQQEALQSWTQKAPSRLNDLKLALQGRYEDIDIEALGKVVAKVSPFAYDVASLCGDDGHAAYEEERNVLGNETPWITPSSKASAQEILLSLDTPRKGALVKHVLEHIVKPIFRASNPHPHINPATGRSLPPSKVGRPPQQGGVSSITQDFFESEGQIWKNTIGLGAIVYWCIDNIEPGTYMDVWHLIVPPVMTFLDDYQPRYKLWGLLVAQRMLRDVSPNLLKTTGIHGLLKSSFRKILAHQDSPLSPTILRLSISQSLSLTLLTTSEGSKDRFDNLTELLGEGIIDNIWTYTFDKPEAIRATLDALPELIQALDIGCTRFLQSLLPQLLHPLTLPSNQGPIPGRPSLDLLQLQLQNSALRALIPLMRVCAPRIHGWRLTILDALVRCWVTMVSDPSDGSTTASPYQFEVPANQGDSDDEDEGDVREALKPTGYLENVDVEGLRPLNPSSIEDNQRCLTALLQTAAYGLVQLCPSLAIVEYPQLSKLDPKSLGELLPKLKAQAP</sequence>
<dbReference type="GO" id="GO:0110078">
    <property type="term" value="C:TTT Hsp90 cochaperone complex"/>
    <property type="evidence" value="ECO:0007669"/>
    <property type="project" value="InterPro"/>
</dbReference>
<dbReference type="EMBL" id="JAACJK010000113">
    <property type="protein sequence ID" value="KAF5331706.1"/>
    <property type="molecule type" value="Genomic_DNA"/>
</dbReference>
<dbReference type="Pfam" id="PF10521">
    <property type="entry name" value="Tti2"/>
    <property type="match status" value="1"/>
</dbReference>
<dbReference type="InterPro" id="IPR018870">
    <property type="entry name" value="Tti2"/>
</dbReference>
<dbReference type="PANTHER" id="PTHR32226">
    <property type="entry name" value="TELO2-INTERACTING PROTEIN 2"/>
    <property type="match status" value="1"/>
</dbReference>
<protein>
    <submittedName>
        <fullName evidence="3">Uncharacterized protein</fullName>
    </submittedName>
</protein>
<feature type="region of interest" description="Disordered" evidence="2">
    <location>
        <begin position="432"/>
        <end position="459"/>
    </location>
</feature>
<comment type="similarity">
    <text evidence="1">Belongs to the TTI2 family.</text>
</comment>
<evidence type="ECO:0000256" key="2">
    <source>
        <dbReference type="SAM" id="MobiDB-lite"/>
    </source>
</evidence>
<dbReference type="GO" id="GO:0005829">
    <property type="term" value="C:cytosol"/>
    <property type="evidence" value="ECO:0007669"/>
    <property type="project" value="TreeGrafter"/>
</dbReference>
<organism evidence="3 4">
    <name type="scientific">Ephemerocybe angulata</name>
    <dbReference type="NCBI Taxonomy" id="980116"/>
    <lineage>
        <taxon>Eukaryota</taxon>
        <taxon>Fungi</taxon>
        <taxon>Dikarya</taxon>
        <taxon>Basidiomycota</taxon>
        <taxon>Agaricomycotina</taxon>
        <taxon>Agaricomycetes</taxon>
        <taxon>Agaricomycetidae</taxon>
        <taxon>Agaricales</taxon>
        <taxon>Agaricineae</taxon>
        <taxon>Psathyrellaceae</taxon>
        <taxon>Ephemerocybe</taxon>
    </lineage>
</organism>
<accession>A0A8H5FCF7</accession>
<dbReference type="OrthoDB" id="6417021at2759"/>
<gene>
    <name evidence="3" type="ORF">D9611_007540</name>
</gene>
<dbReference type="AlphaFoldDB" id="A0A8H5FCF7"/>
<dbReference type="GO" id="GO:0005634">
    <property type="term" value="C:nucleus"/>
    <property type="evidence" value="ECO:0007669"/>
    <property type="project" value="TreeGrafter"/>
</dbReference>
<dbReference type="PANTHER" id="PTHR32226:SF2">
    <property type="entry name" value="TELO2-INTERACTING PROTEIN 2"/>
    <property type="match status" value="1"/>
</dbReference>